<comment type="caution">
    <text evidence="1">The sequence shown here is derived from an EMBL/GenBank/DDBJ whole genome shotgun (WGS) entry which is preliminary data.</text>
</comment>
<organism evidence="1 2">
    <name type="scientific">Cetraspora pellucida</name>
    <dbReference type="NCBI Taxonomy" id="1433469"/>
    <lineage>
        <taxon>Eukaryota</taxon>
        <taxon>Fungi</taxon>
        <taxon>Fungi incertae sedis</taxon>
        <taxon>Mucoromycota</taxon>
        <taxon>Glomeromycotina</taxon>
        <taxon>Glomeromycetes</taxon>
        <taxon>Diversisporales</taxon>
        <taxon>Gigasporaceae</taxon>
        <taxon>Cetraspora</taxon>
    </lineage>
</organism>
<protein>
    <submittedName>
        <fullName evidence="1">9918_t:CDS:1</fullName>
    </submittedName>
</protein>
<dbReference type="Proteomes" id="UP000789366">
    <property type="component" value="Unassembled WGS sequence"/>
</dbReference>
<evidence type="ECO:0000313" key="2">
    <source>
        <dbReference type="Proteomes" id="UP000789366"/>
    </source>
</evidence>
<keyword evidence="2" id="KW-1185">Reference proteome</keyword>
<evidence type="ECO:0000313" key="1">
    <source>
        <dbReference type="EMBL" id="CAG8687059.1"/>
    </source>
</evidence>
<proteinExistence type="predicted"/>
<accession>A0ACA9P107</accession>
<gene>
    <name evidence="1" type="ORF">SPELUC_LOCUS10537</name>
</gene>
<name>A0ACA9P107_9GLOM</name>
<reference evidence="1" key="1">
    <citation type="submission" date="2021-06" db="EMBL/GenBank/DDBJ databases">
        <authorList>
            <person name="Kallberg Y."/>
            <person name="Tangrot J."/>
            <person name="Rosling A."/>
        </authorList>
    </citation>
    <scope>NUCLEOTIDE SEQUENCE</scope>
    <source>
        <strain evidence="1">28 12/20/2015</strain>
    </source>
</reference>
<sequence length="561" mass="64133">MDSELLSEWISQYDPNIQKYFYFNQDTDISQLNYSEPVRPPPPKYYQPLYEMNLELPLGCISQYDPNTQKHFYVNQTTGISQCNHLGLVGSPASQYSQLQYEMDLALPPEWIIQYDTKTQEYFYVNQVTDILQCNQPVPVELQAFQYSQQQIEMNSQWNHLEPVGQSPSEPPFSGTPSGTLELQYFQPQYGTLKSVNYSQNTYCQPSNDEYEQTPTALSSTIQGNLSENSIIMVSSRNIDLINSAFTAVMGTYMFISEKEFQAGQSCGDATYNQVDLNSLHQINLVSCNLNTVNNPSTDFTSLCTFDQSNSHQGQIFVKTLTGKTITLECTENDTINTIKLKLQDKENIPPDRQKLIFDGKKLLDDRTLFDYNIKTEKGTESTLHMVLRLRGRERIISCLSVSALDPQYDYDFRKVNDLGVTFMRGEIQYKRPCGWKRIALKVTGKYDNGDNKWLGTGKSAWPVSYHGTAKHNAKSIAEEGYDLSKGVRFVYGHGIYSTPDVHVAEKFAKDFEFKGNKYVMIFQNRVNPASLKRITVKNGEYWVSEKGEDVRPYGICIKKK</sequence>
<dbReference type="EMBL" id="CAJVPW010019897">
    <property type="protein sequence ID" value="CAG8687059.1"/>
    <property type="molecule type" value="Genomic_DNA"/>
</dbReference>